<organism evidence="2 3">
    <name type="scientific">Bacillus subtilis</name>
    <dbReference type="NCBI Taxonomy" id="1423"/>
    <lineage>
        <taxon>Bacteria</taxon>
        <taxon>Bacillati</taxon>
        <taxon>Bacillota</taxon>
        <taxon>Bacilli</taxon>
        <taxon>Bacillales</taxon>
        <taxon>Bacillaceae</taxon>
        <taxon>Bacillus</taxon>
    </lineage>
</organism>
<feature type="transmembrane region" description="Helical" evidence="1">
    <location>
        <begin position="23"/>
        <end position="41"/>
    </location>
</feature>
<name>A0AAP1EA20_BACIU</name>
<dbReference type="Proteomes" id="UP000076442">
    <property type="component" value="Unassembled WGS sequence"/>
</dbReference>
<evidence type="ECO:0000313" key="2">
    <source>
        <dbReference type="EMBL" id="KZD95104.1"/>
    </source>
</evidence>
<keyword evidence="1" id="KW-0472">Membrane</keyword>
<sequence length="42" mass="4906">MLSLALVLINSYPFCFSESVLNSLFLLFLFHLTIPYHLNFIN</sequence>
<proteinExistence type="predicted"/>
<reference evidence="2 3" key="1">
    <citation type="submission" date="2015-09" db="EMBL/GenBank/DDBJ databases">
        <title>Spore heat resistance.</title>
        <authorList>
            <person name="Boekhorst J."/>
            <person name="Berendsen E.M."/>
            <person name="Wells-Bennik M.H."/>
            <person name="Kuipers O.P."/>
        </authorList>
    </citation>
    <scope>NUCLEOTIDE SEQUENCE [LARGE SCALE GENOMIC DNA]</scope>
    <source>
        <strain evidence="2 3">B4122</strain>
    </source>
</reference>
<keyword evidence="1" id="KW-1133">Transmembrane helix</keyword>
<evidence type="ECO:0000313" key="3">
    <source>
        <dbReference type="Proteomes" id="UP000076442"/>
    </source>
</evidence>
<comment type="caution">
    <text evidence="2">The sequence shown here is derived from an EMBL/GenBank/DDBJ whole genome shotgun (WGS) entry which is preliminary data.</text>
</comment>
<protein>
    <submittedName>
        <fullName evidence="2">Uncharacterized protein</fullName>
    </submittedName>
</protein>
<gene>
    <name evidence="2" type="ORF">B4122_0076</name>
</gene>
<accession>A0AAP1EA20</accession>
<keyword evidence="1" id="KW-0812">Transmembrane</keyword>
<dbReference type="AlphaFoldDB" id="A0AAP1EA20"/>
<evidence type="ECO:0000256" key="1">
    <source>
        <dbReference type="SAM" id="Phobius"/>
    </source>
</evidence>
<dbReference type="EMBL" id="LJZV01000001">
    <property type="protein sequence ID" value="KZD95104.1"/>
    <property type="molecule type" value="Genomic_DNA"/>
</dbReference>